<dbReference type="NCBIfam" id="TIGR00293">
    <property type="entry name" value="prefoldin subunit alpha"/>
    <property type="match status" value="1"/>
</dbReference>
<dbReference type="PANTHER" id="PTHR12674">
    <property type="entry name" value="PREFOLDIN SUBUNIT 5"/>
    <property type="match status" value="1"/>
</dbReference>
<dbReference type="InterPro" id="IPR009053">
    <property type="entry name" value="Prefoldin"/>
</dbReference>
<dbReference type="Gene3D" id="1.10.287.370">
    <property type="match status" value="1"/>
</dbReference>
<evidence type="ECO:0000313" key="4">
    <source>
        <dbReference type="EMBL" id="PUU83493.1"/>
    </source>
</evidence>
<dbReference type="STRING" id="42251.A0A2T7A6X9"/>
<dbReference type="InterPro" id="IPR011599">
    <property type="entry name" value="PFD_alpha_archaea"/>
</dbReference>
<keyword evidence="3" id="KW-0175">Coiled coil</keyword>
<dbReference type="InterPro" id="IPR004127">
    <property type="entry name" value="Prefoldin_subunit_alpha"/>
</dbReference>
<gene>
    <name evidence="4" type="ORF">B9Z19DRAFT_963539</name>
</gene>
<dbReference type="OrthoDB" id="10267474at2759"/>
<reference evidence="4 5" key="1">
    <citation type="submission" date="2017-04" db="EMBL/GenBank/DDBJ databases">
        <title>Draft genome sequence of Tuber borchii Vittad., a whitish edible truffle.</title>
        <authorList>
            <consortium name="DOE Joint Genome Institute"/>
            <person name="Murat C."/>
            <person name="Kuo A."/>
            <person name="Barry K.W."/>
            <person name="Clum A."/>
            <person name="Dockter R.B."/>
            <person name="Fauchery L."/>
            <person name="Iotti M."/>
            <person name="Kohler A."/>
            <person name="Labutti K."/>
            <person name="Lindquist E.A."/>
            <person name="Lipzen A."/>
            <person name="Ohm R.A."/>
            <person name="Wang M."/>
            <person name="Grigoriev I.V."/>
            <person name="Zambonelli A."/>
            <person name="Martin F.M."/>
        </authorList>
    </citation>
    <scope>NUCLEOTIDE SEQUENCE [LARGE SCALE GENOMIC DNA]</scope>
    <source>
        <strain evidence="4 5">Tbo3840</strain>
    </source>
</reference>
<name>A0A2T7A6X9_TUBBO</name>
<dbReference type="PANTHER" id="PTHR12674:SF2">
    <property type="entry name" value="PREFOLDIN SUBUNIT 5"/>
    <property type="match status" value="1"/>
</dbReference>
<comment type="caution">
    <text evidence="4">The sequence shown here is derived from an EMBL/GenBank/DDBJ whole genome shotgun (WGS) entry which is preliminary data.</text>
</comment>
<feature type="coiled-coil region" evidence="3">
    <location>
        <begin position="20"/>
        <end position="47"/>
    </location>
</feature>
<dbReference type="GO" id="GO:0006457">
    <property type="term" value="P:protein folding"/>
    <property type="evidence" value="ECO:0007669"/>
    <property type="project" value="InterPro"/>
</dbReference>
<dbReference type="GO" id="GO:1990114">
    <property type="term" value="P:RNA polymerase II core complex assembly"/>
    <property type="evidence" value="ECO:0007669"/>
    <property type="project" value="TreeGrafter"/>
</dbReference>
<evidence type="ECO:0000256" key="2">
    <source>
        <dbReference type="ARBA" id="ARBA00023186"/>
    </source>
</evidence>
<evidence type="ECO:0000313" key="5">
    <source>
        <dbReference type="Proteomes" id="UP000244722"/>
    </source>
</evidence>
<dbReference type="FunFam" id="1.10.287.370:FF:000004">
    <property type="entry name" value="Probable prefoldin subunit 5"/>
    <property type="match status" value="1"/>
</dbReference>
<protein>
    <submittedName>
        <fullName evidence="4">Prefoldin</fullName>
    </submittedName>
</protein>
<dbReference type="CDD" id="cd23157">
    <property type="entry name" value="Prefoldin_5"/>
    <property type="match status" value="1"/>
</dbReference>
<organism evidence="4 5">
    <name type="scientific">Tuber borchii</name>
    <name type="common">White truffle</name>
    <dbReference type="NCBI Taxonomy" id="42251"/>
    <lineage>
        <taxon>Eukaryota</taxon>
        <taxon>Fungi</taxon>
        <taxon>Dikarya</taxon>
        <taxon>Ascomycota</taxon>
        <taxon>Pezizomycotina</taxon>
        <taxon>Pezizomycetes</taxon>
        <taxon>Pezizales</taxon>
        <taxon>Tuberaceae</taxon>
        <taxon>Tuber</taxon>
    </lineage>
</organism>
<keyword evidence="5" id="KW-1185">Reference proteome</keyword>
<dbReference type="GO" id="GO:1990115">
    <property type="term" value="P:RNA polymerase III assembly"/>
    <property type="evidence" value="ECO:0007669"/>
    <property type="project" value="TreeGrafter"/>
</dbReference>
<dbReference type="AlphaFoldDB" id="A0A2T7A6X9"/>
<accession>A0A2T7A6X9</accession>
<dbReference type="GO" id="GO:0016272">
    <property type="term" value="C:prefoldin complex"/>
    <property type="evidence" value="ECO:0007669"/>
    <property type="project" value="InterPro"/>
</dbReference>
<dbReference type="GO" id="GO:0051082">
    <property type="term" value="F:unfolded protein binding"/>
    <property type="evidence" value="ECO:0007669"/>
    <property type="project" value="InterPro"/>
</dbReference>
<keyword evidence="2" id="KW-0143">Chaperone</keyword>
<dbReference type="Pfam" id="PF02996">
    <property type="entry name" value="Prefoldin"/>
    <property type="match status" value="1"/>
</dbReference>
<comment type="similarity">
    <text evidence="1">Belongs to the prefoldin subunit alpha family.</text>
</comment>
<sequence>MSSKDKAPQQQTVDLSTLSVDNLAAVKKQLDDELEHLTTSFAKLRQAQNKFKECITTVKTGLRPERITDKTILVPLTSSLYVPGTLSDTENVLVDVGTGYYVEKSVADAEKFYAGKVKALTENLGELEKIVAQKSQNVQVVENSKSFTRVVIDGRMGEGVLT</sequence>
<dbReference type="GO" id="GO:1990113">
    <property type="term" value="P:RNA polymerase I assembly"/>
    <property type="evidence" value="ECO:0007669"/>
    <property type="project" value="TreeGrafter"/>
</dbReference>
<dbReference type="GO" id="GO:0005737">
    <property type="term" value="C:cytoplasm"/>
    <property type="evidence" value="ECO:0007669"/>
    <property type="project" value="TreeGrafter"/>
</dbReference>
<dbReference type="EMBL" id="NESQ01000011">
    <property type="protein sequence ID" value="PUU83493.1"/>
    <property type="molecule type" value="Genomic_DNA"/>
</dbReference>
<evidence type="ECO:0000256" key="1">
    <source>
        <dbReference type="ARBA" id="ARBA00010048"/>
    </source>
</evidence>
<proteinExistence type="inferred from homology"/>
<dbReference type="SUPFAM" id="SSF46579">
    <property type="entry name" value="Prefoldin"/>
    <property type="match status" value="1"/>
</dbReference>
<evidence type="ECO:0000256" key="3">
    <source>
        <dbReference type="SAM" id="Coils"/>
    </source>
</evidence>
<dbReference type="Proteomes" id="UP000244722">
    <property type="component" value="Unassembled WGS sequence"/>
</dbReference>